<sequence>MTFGSPPDRTLAVIGCGPGIGVHVAATFATHGFNRIILLSRDIKRLEDDKATILEAAGDSKVQIALIKVDLADEPSLEQALKQLEEFGPVECIFFNAARVGPSKLLDFPAAKISKDFATTNIALYSVAQWGVPHLLELSRSDPSSKPSLLVTNGLLHAYPMPELFSLCMVKSAQRSLVECLAKTYNPQGIHVGIVTVGGQVMEDAKQLNPANIAQKTWELFDQARGAWKWETRILEQ</sequence>
<name>A0ABR0LY97_9PEZI</name>
<protein>
    <recommendedName>
        <fullName evidence="3">Ketoreductase (KR) domain-containing protein</fullName>
    </recommendedName>
</protein>
<dbReference type="InterPro" id="IPR002347">
    <property type="entry name" value="SDR_fam"/>
</dbReference>
<evidence type="ECO:0008006" key="3">
    <source>
        <dbReference type="Google" id="ProtNLM"/>
    </source>
</evidence>
<proteinExistence type="predicted"/>
<gene>
    <name evidence="1" type="ORF">LTR16_003237</name>
</gene>
<dbReference type="Gene3D" id="3.40.50.720">
    <property type="entry name" value="NAD(P)-binding Rossmann-like Domain"/>
    <property type="match status" value="1"/>
</dbReference>
<organism evidence="1 2">
    <name type="scientific">Cryomyces antarcticus</name>
    <dbReference type="NCBI Taxonomy" id="329879"/>
    <lineage>
        <taxon>Eukaryota</taxon>
        <taxon>Fungi</taxon>
        <taxon>Dikarya</taxon>
        <taxon>Ascomycota</taxon>
        <taxon>Pezizomycotina</taxon>
        <taxon>Dothideomycetes</taxon>
        <taxon>Dothideomycetes incertae sedis</taxon>
        <taxon>Cryomyces</taxon>
    </lineage>
</organism>
<dbReference type="Pfam" id="PF00106">
    <property type="entry name" value="adh_short"/>
    <property type="match status" value="1"/>
</dbReference>
<dbReference type="SUPFAM" id="SSF51735">
    <property type="entry name" value="NAD(P)-binding Rossmann-fold domains"/>
    <property type="match status" value="1"/>
</dbReference>
<dbReference type="InterPro" id="IPR036291">
    <property type="entry name" value="NAD(P)-bd_dom_sf"/>
</dbReference>
<dbReference type="Proteomes" id="UP001357485">
    <property type="component" value="Unassembled WGS sequence"/>
</dbReference>
<keyword evidence="2" id="KW-1185">Reference proteome</keyword>
<evidence type="ECO:0000313" key="2">
    <source>
        <dbReference type="Proteomes" id="UP001357485"/>
    </source>
</evidence>
<dbReference type="EMBL" id="JAVRRA010008526">
    <property type="protein sequence ID" value="KAK5256450.1"/>
    <property type="molecule type" value="Genomic_DNA"/>
</dbReference>
<accession>A0ABR0LY97</accession>
<evidence type="ECO:0000313" key="1">
    <source>
        <dbReference type="EMBL" id="KAK5256450.1"/>
    </source>
</evidence>
<dbReference type="PANTHER" id="PTHR43431">
    <property type="entry name" value="OXIDOREDUCTASE, SHORT CHAIN DEHYDROGENASE/REDUCTASE FAMILY (AFU_ORTHOLOGUE AFUA_5G14000)"/>
    <property type="match status" value="1"/>
</dbReference>
<reference evidence="1 2" key="1">
    <citation type="submission" date="2023-08" db="EMBL/GenBank/DDBJ databases">
        <title>Black Yeasts Isolated from many extreme environments.</title>
        <authorList>
            <person name="Coleine C."/>
            <person name="Stajich J.E."/>
            <person name="Selbmann L."/>
        </authorList>
    </citation>
    <scope>NUCLEOTIDE SEQUENCE [LARGE SCALE GENOMIC DNA]</scope>
    <source>
        <strain evidence="1 2">CCFEE 536</strain>
    </source>
</reference>
<dbReference type="PANTHER" id="PTHR43431:SF7">
    <property type="entry name" value="OXIDOREDUCTASE, SHORT CHAIN DEHYDROGENASE_REDUCTASE FAMILY (AFU_ORTHOLOGUE AFUA_5G14000)"/>
    <property type="match status" value="1"/>
</dbReference>
<comment type="caution">
    <text evidence="1">The sequence shown here is derived from an EMBL/GenBank/DDBJ whole genome shotgun (WGS) entry which is preliminary data.</text>
</comment>